<accession>A0A0N4UHX0</accession>
<dbReference type="SUPFAM" id="SSF49354">
    <property type="entry name" value="PapD-like"/>
    <property type="match status" value="1"/>
</dbReference>
<gene>
    <name evidence="4" type="ORF">DME_LOCUS1641</name>
</gene>
<dbReference type="InterPro" id="IPR013783">
    <property type="entry name" value="Ig-like_fold"/>
</dbReference>
<sequence length="220" mass="24214">MSVSKNSTPAEGDRASPTTVQEVPSSLPTTQSPILFPNKPSEPTFQMKLDPENKLIFKSDKLNENSTAVIDVKLTNITNVRQTFKVKCTSTEIFRVRPPLGYCDVNETIKIVITAKNKAIPENGKHFFAFYHMKSEAKEIPARQIWKKSESKFEGVHRVPVFFQTADEKSAVAEATPASTLQDDSKTPEATLQDGSKTPEAASSTKPVSTNEDAAPLDTK</sequence>
<proteinExistence type="predicted"/>
<evidence type="ECO:0000313" key="7">
    <source>
        <dbReference type="WBParaSite" id="DME_0000717001-mRNA-1"/>
    </source>
</evidence>
<organism evidence="5 7">
    <name type="scientific">Dracunculus medinensis</name>
    <name type="common">Guinea worm</name>
    <dbReference type="NCBI Taxonomy" id="318479"/>
    <lineage>
        <taxon>Eukaryota</taxon>
        <taxon>Metazoa</taxon>
        <taxon>Ecdysozoa</taxon>
        <taxon>Nematoda</taxon>
        <taxon>Chromadorea</taxon>
        <taxon>Rhabditida</taxon>
        <taxon>Spirurina</taxon>
        <taxon>Dracunculoidea</taxon>
        <taxon>Dracunculidae</taxon>
        <taxon>Dracunculus</taxon>
    </lineage>
</organism>
<reference evidence="4 6" key="2">
    <citation type="submission" date="2018-11" db="EMBL/GenBank/DDBJ databases">
        <authorList>
            <consortium name="Pathogen Informatics"/>
        </authorList>
    </citation>
    <scope>NUCLEOTIDE SEQUENCE [LARGE SCALE GENOMIC DNA]</scope>
</reference>
<dbReference type="Proteomes" id="UP000038040">
    <property type="component" value="Unplaced"/>
</dbReference>
<dbReference type="PANTHER" id="PTHR21513">
    <property type="entry name" value="MAJOR SPERM PROTEIN"/>
    <property type="match status" value="1"/>
</dbReference>
<dbReference type="Proteomes" id="UP000274756">
    <property type="component" value="Unassembled WGS sequence"/>
</dbReference>
<dbReference type="WBParaSite" id="DME_0000717001-mRNA-1">
    <property type="protein sequence ID" value="DME_0000717001-mRNA-1"/>
    <property type="gene ID" value="DME_0000717001"/>
</dbReference>
<comment type="function">
    <text evidence="1">Central component in molecular interactions underlying sperm crawling. Forms an extensive filament system that extends from sperm villipoda, along the leading edge of the pseudopod.</text>
</comment>
<reference evidence="7" key="1">
    <citation type="submission" date="2017-02" db="UniProtKB">
        <authorList>
            <consortium name="WormBaseParasite"/>
        </authorList>
    </citation>
    <scope>IDENTIFICATION</scope>
</reference>
<dbReference type="PANTHER" id="PTHR21513:SF19">
    <property type="entry name" value="MAJOR SPERM PROTEIN"/>
    <property type="match status" value="1"/>
</dbReference>
<dbReference type="OrthoDB" id="5855827at2759"/>
<dbReference type="InterPro" id="IPR008962">
    <property type="entry name" value="PapD-like_sf"/>
</dbReference>
<name>A0A0N4UHX0_DRAME</name>
<dbReference type="STRING" id="318479.A0A0N4UHX0"/>
<feature type="region of interest" description="Disordered" evidence="2">
    <location>
        <begin position="173"/>
        <end position="220"/>
    </location>
</feature>
<keyword evidence="1" id="KW-0963">Cytoplasm</keyword>
<dbReference type="EMBL" id="UYYG01000027">
    <property type="protein sequence ID" value="VDN51668.1"/>
    <property type="molecule type" value="Genomic_DNA"/>
</dbReference>
<dbReference type="AlphaFoldDB" id="A0A0N4UHX0"/>
<feature type="domain" description="MSP" evidence="3">
    <location>
        <begin position="46"/>
        <end position="164"/>
    </location>
</feature>
<keyword evidence="6" id="KW-1185">Reference proteome</keyword>
<evidence type="ECO:0000313" key="4">
    <source>
        <dbReference type="EMBL" id="VDN51668.1"/>
    </source>
</evidence>
<protein>
    <recommendedName>
        <fullName evidence="1">Major sperm protein</fullName>
    </recommendedName>
</protein>
<evidence type="ECO:0000259" key="3">
    <source>
        <dbReference type="PROSITE" id="PS50202"/>
    </source>
</evidence>
<evidence type="ECO:0000313" key="6">
    <source>
        <dbReference type="Proteomes" id="UP000274756"/>
    </source>
</evidence>
<dbReference type="PROSITE" id="PS50202">
    <property type="entry name" value="MSP"/>
    <property type="match status" value="1"/>
</dbReference>
<evidence type="ECO:0000313" key="5">
    <source>
        <dbReference type="Proteomes" id="UP000038040"/>
    </source>
</evidence>
<evidence type="ECO:0000256" key="2">
    <source>
        <dbReference type="SAM" id="MobiDB-lite"/>
    </source>
</evidence>
<feature type="compositionally biased region" description="Polar residues" evidence="2">
    <location>
        <begin position="16"/>
        <end position="33"/>
    </location>
</feature>
<feature type="compositionally biased region" description="Polar residues" evidence="2">
    <location>
        <begin position="177"/>
        <end position="212"/>
    </location>
</feature>
<dbReference type="Pfam" id="PF00635">
    <property type="entry name" value="Motile_Sperm"/>
    <property type="match status" value="1"/>
</dbReference>
<keyword evidence="1" id="KW-0206">Cytoskeleton</keyword>
<feature type="region of interest" description="Disordered" evidence="2">
    <location>
        <begin position="1"/>
        <end position="37"/>
    </location>
</feature>
<evidence type="ECO:0000256" key="1">
    <source>
        <dbReference type="RuleBase" id="RU003425"/>
    </source>
</evidence>
<dbReference type="InterPro" id="IPR000535">
    <property type="entry name" value="MSP_dom"/>
</dbReference>
<dbReference type="Gene3D" id="2.60.40.10">
    <property type="entry name" value="Immunoglobulins"/>
    <property type="match status" value="1"/>
</dbReference>